<feature type="compositionally biased region" description="Basic residues" evidence="3">
    <location>
        <begin position="17"/>
        <end position="31"/>
    </location>
</feature>
<feature type="region of interest" description="Disordered" evidence="3">
    <location>
        <begin position="483"/>
        <end position="609"/>
    </location>
</feature>
<feature type="compositionally biased region" description="Basic and acidic residues" evidence="3">
    <location>
        <begin position="127"/>
        <end position="144"/>
    </location>
</feature>
<dbReference type="InterPro" id="IPR054708">
    <property type="entry name" value="MTPAP-like_central"/>
</dbReference>
<feature type="compositionally biased region" description="Basic residues" evidence="3">
    <location>
        <begin position="574"/>
        <end position="599"/>
    </location>
</feature>
<dbReference type="InterPro" id="IPR045862">
    <property type="entry name" value="Trf4-like"/>
</dbReference>
<evidence type="ECO:0000256" key="2">
    <source>
        <dbReference type="ARBA" id="ARBA00022842"/>
    </source>
</evidence>
<evidence type="ECO:0000259" key="4">
    <source>
        <dbReference type="Pfam" id="PF03828"/>
    </source>
</evidence>
<dbReference type="PANTHER" id="PTHR23092:SF15">
    <property type="entry name" value="INACTIVE NON-CANONICAL POLY(A) RNA POLYMERASE PROTEIN TRF4-2-RELATED"/>
    <property type="match status" value="1"/>
</dbReference>
<dbReference type="Gene3D" id="3.30.460.10">
    <property type="entry name" value="Beta Polymerase, domain 2"/>
    <property type="match status" value="1"/>
</dbReference>
<feature type="compositionally biased region" description="Low complexity" evidence="3">
    <location>
        <begin position="32"/>
        <end position="41"/>
    </location>
</feature>
<organism evidence="6 7">
    <name type="scientific">Chloropicon roscoffensis</name>
    <dbReference type="NCBI Taxonomy" id="1461544"/>
    <lineage>
        <taxon>Eukaryota</taxon>
        <taxon>Viridiplantae</taxon>
        <taxon>Chlorophyta</taxon>
        <taxon>Chloropicophyceae</taxon>
        <taxon>Chloropicales</taxon>
        <taxon>Chloropicaceae</taxon>
        <taxon>Chloropicon</taxon>
    </lineage>
</organism>
<dbReference type="InterPro" id="IPR002058">
    <property type="entry name" value="PAP_assoc"/>
</dbReference>
<evidence type="ECO:0000313" key="7">
    <source>
        <dbReference type="Proteomes" id="UP001472866"/>
    </source>
</evidence>
<sequence>MAPGSGARGTPEGERRQGRRKRRGKKVKNKIAARGAGIGKASLTKKNSPKPNGNRPRQKSKLAAAAKKLAVSQNGGENDQGPRRDGTVRQARVKRVKKADDVAPQAVALEEEAEDVLPLFDDASAEPEPKTVPDRRPDPEDHHRVPSVSTVILAEVSTSLTREIGAFAKLAANSEEDQREVRLVLKRVSDVATSTFGAGAKTMLFGSRATGLSLPGGDLDIGILNLDSLDIQRAGAGFKRKDRTKASSMLKKLLNKLRKTKLVKQAQVIRARVPIIKCQMGKSNWNCDISLGVSNGDRACILIREYIKQLPDFAPLVLVVKAILMSHGLNEVFTGGLGSYSLYNMVIAHLLDHRKLAKPSKADGSLGGLLVSFLRRYGHDFDYSAQAVSITRGGFVTKRRSWVNKEKPYLIAIEDPQEEGRDIGSVSHNIRRVRQCFGWCHDVLCGGRGGGHEEEERGASAAEARDGGSGLLTLARIMHPRNALSTRPPACQPFYGGAPITGKAKKKDSSSKSKISADGKGEPQETDLRAGMKRRRRAESDPQREAPKPKLKQQWFKKQRRAEAEDDMDEGAMRPRKKGRAGRGKTRAPARMQGKRRGGGSRSRGGWGA</sequence>
<protein>
    <submittedName>
        <fullName evidence="6">Poly(A) RNA polymerase cid14</fullName>
    </submittedName>
</protein>
<feature type="domain" description="PAP-associated" evidence="4">
    <location>
        <begin position="365"/>
        <end position="419"/>
    </location>
</feature>
<dbReference type="Pfam" id="PF03828">
    <property type="entry name" value="PAP_assoc"/>
    <property type="match status" value="1"/>
</dbReference>
<reference evidence="6 7" key="1">
    <citation type="submission" date="2024-03" db="EMBL/GenBank/DDBJ databases">
        <title>Complete genome sequence of the green alga Chloropicon roscoffensis RCC1871.</title>
        <authorList>
            <person name="Lemieux C."/>
            <person name="Pombert J.-F."/>
            <person name="Otis C."/>
            <person name="Turmel M."/>
        </authorList>
    </citation>
    <scope>NUCLEOTIDE SEQUENCE [LARGE SCALE GENOMIC DNA]</scope>
    <source>
        <strain evidence="6 7">RCC1871</strain>
    </source>
</reference>
<feature type="compositionally biased region" description="Basic residues" evidence="3">
    <location>
        <begin position="549"/>
        <end position="560"/>
    </location>
</feature>
<dbReference type="AlphaFoldDB" id="A0AAX4PEQ1"/>
<dbReference type="Pfam" id="PF22600">
    <property type="entry name" value="MTPAP-like_central"/>
    <property type="match status" value="1"/>
</dbReference>
<keyword evidence="7" id="KW-1185">Reference proteome</keyword>
<feature type="compositionally biased region" description="Basic and acidic residues" evidence="3">
    <location>
        <begin position="507"/>
        <end position="530"/>
    </location>
</feature>
<dbReference type="GO" id="GO:0043634">
    <property type="term" value="P:polyadenylation-dependent ncRNA catabolic process"/>
    <property type="evidence" value="ECO:0007669"/>
    <property type="project" value="TreeGrafter"/>
</dbReference>
<accession>A0AAX4PEQ1</accession>
<dbReference type="Gene3D" id="1.10.1410.10">
    <property type="match status" value="1"/>
</dbReference>
<dbReference type="SUPFAM" id="SSF81301">
    <property type="entry name" value="Nucleotidyltransferase"/>
    <property type="match status" value="1"/>
</dbReference>
<dbReference type="GO" id="GO:0031499">
    <property type="term" value="C:TRAMP complex"/>
    <property type="evidence" value="ECO:0007669"/>
    <property type="project" value="TreeGrafter"/>
</dbReference>
<gene>
    <name evidence="6" type="ORF">HKI87_10g64240</name>
</gene>
<dbReference type="CDD" id="cd05402">
    <property type="entry name" value="NT_PAP_TUTase"/>
    <property type="match status" value="1"/>
</dbReference>
<feature type="compositionally biased region" description="Low complexity" evidence="3">
    <location>
        <begin position="61"/>
        <end position="70"/>
    </location>
</feature>
<dbReference type="GO" id="GO:0005730">
    <property type="term" value="C:nucleolus"/>
    <property type="evidence" value="ECO:0007669"/>
    <property type="project" value="TreeGrafter"/>
</dbReference>
<dbReference type="GO" id="GO:1990817">
    <property type="term" value="F:poly(A) RNA polymerase activity"/>
    <property type="evidence" value="ECO:0007669"/>
    <property type="project" value="InterPro"/>
</dbReference>
<evidence type="ECO:0000313" key="6">
    <source>
        <dbReference type="EMBL" id="WZN64867.1"/>
    </source>
</evidence>
<feature type="compositionally biased region" description="Gly residues" evidence="3">
    <location>
        <begin position="600"/>
        <end position="609"/>
    </location>
</feature>
<evidence type="ECO:0000259" key="5">
    <source>
        <dbReference type="Pfam" id="PF22600"/>
    </source>
</evidence>
<evidence type="ECO:0000256" key="3">
    <source>
        <dbReference type="SAM" id="MobiDB-lite"/>
    </source>
</evidence>
<dbReference type="GO" id="GO:0031123">
    <property type="term" value="P:RNA 3'-end processing"/>
    <property type="evidence" value="ECO:0007669"/>
    <property type="project" value="TreeGrafter"/>
</dbReference>
<dbReference type="EMBL" id="CP151510">
    <property type="protein sequence ID" value="WZN64867.1"/>
    <property type="molecule type" value="Genomic_DNA"/>
</dbReference>
<dbReference type="Proteomes" id="UP001472866">
    <property type="component" value="Chromosome 10"/>
</dbReference>
<dbReference type="GO" id="GO:0003729">
    <property type="term" value="F:mRNA binding"/>
    <property type="evidence" value="ECO:0007669"/>
    <property type="project" value="TreeGrafter"/>
</dbReference>
<dbReference type="GO" id="GO:0046872">
    <property type="term" value="F:metal ion binding"/>
    <property type="evidence" value="ECO:0007669"/>
    <property type="project" value="UniProtKB-KW"/>
</dbReference>
<evidence type="ECO:0000256" key="1">
    <source>
        <dbReference type="ARBA" id="ARBA00022723"/>
    </source>
</evidence>
<proteinExistence type="predicted"/>
<feature type="region of interest" description="Disordered" evidence="3">
    <location>
        <begin position="1"/>
        <end position="145"/>
    </location>
</feature>
<feature type="domain" description="Poly(A) RNA polymerase mitochondrial-like central palm" evidence="5">
    <location>
        <begin position="160"/>
        <end position="307"/>
    </location>
</feature>
<feature type="compositionally biased region" description="Basic and acidic residues" evidence="3">
    <location>
        <begin position="538"/>
        <end position="548"/>
    </location>
</feature>
<keyword evidence="1" id="KW-0479">Metal-binding</keyword>
<keyword evidence="2" id="KW-0460">Magnesium</keyword>
<dbReference type="InterPro" id="IPR043519">
    <property type="entry name" value="NT_sf"/>
</dbReference>
<dbReference type="SUPFAM" id="SSF81631">
    <property type="entry name" value="PAP/OAS1 substrate-binding domain"/>
    <property type="match status" value="1"/>
</dbReference>
<dbReference type="PANTHER" id="PTHR23092">
    <property type="entry name" value="POLY(A) RNA POLYMERASE"/>
    <property type="match status" value="1"/>
</dbReference>
<name>A0AAX4PEQ1_9CHLO</name>